<dbReference type="EMBL" id="SJPM01000010">
    <property type="protein sequence ID" value="TWT93179.1"/>
    <property type="molecule type" value="Genomic_DNA"/>
</dbReference>
<reference evidence="2 3" key="1">
    <citation type="submission" date="2019-02" db="EMBL/GenBank/DDBJ databases">
        <title>Deep-cultivation of Planctomycetes and their phenomic and genomic characterization uncovers novel biology.</title>
        <authorList>
            <person name="Wiegand S."/>
            <person name="Jogler M."/>
            <person name="Boedeker C."/>
            <person name="Pinto D."/>
            <person name="Vollmers J."/>
            <person name="Rivas-Marin E."/>
            <person name="Kohn T."/>
            <person name="Peeters S.H."/>
            <person name="Heuer A."/>
            <person name="Rast P."/>
            <person name="Oberbeckmann S."/>
            <person name="Bunk B."/>
            <person name="Jeske O."/>
            <person name="Meyerdierks A."/>
            <person name="Storesund J.E."/>
            <person name="Kallscheuer N."/>
            <person name="Luecker S."/>
            <person name="Lage O.M."/>
            <person name="Pohl T."/>
            <person name="Merkel B.J."/>
            <person name="Hornburger P."/>
            <person name="Mueller R.-W."/>
            <person name="Bruemmer F."/>
            <person name="Labrenz M."/>
            <person name="Spormann A.M."/>
            <person name="Op Den Camp H."/>
            <person name="Overmann J."/>
            <person name="Amann R."/>
            <person name="Jetten M.S.M."/>
            <person name="Mascher T."/>
            <person name="Medema M.H."/>
            <person name="Devos D.P."/>
            <person name="Kaster A.-K."/>
            <person name="Ovreas L."/>
            <person name="Rohde M."/>
            <person name="Galperin M.Y."/>
            <person name="Jogler C."/>
        </authorList>
    </citation>
    <scope>NUCLEOTIDE SEQUENCE [LARGE SCALE GENOMIC DNA]</scope>
    <source>
        <strain evidence="2 3">Pla100</strain>
    </source>
</reference>
<dbReference type="Proteomes" id="UP000316213">
    <property type="component" value="Unassembled WGS sequence"/>
</dbReference>
<protein>
    <submittedName>
        <fullName evidence="2">Uncharacterized protein</fullName>
    </submittedName>
</protein>
<proteinExistence type="predicted"/>
<evidence type="ECO:0000256" key="1">
    <source>
        <dbReference type="SAM" id="MobiDB-lite"/>
    </source>
</evidence>
<accession>A0A5C6A0S6</accession>
<name>A0A5C6A0S6_9BACT</name>
<feature type="region of interest" description="Disordered" evidence="1">
    <location>
        <begin position="45"/>
        <end position="77"/>
    </location>
</feature>
<feature type="compositionally biased region" description="Polar residues" evidence="1">
    <location>
        <begin position="65"/>
        <end position="77"/>
    </location>
</feature>
<keyword evidence="3" id="KW-1185">Reference proteome</keyword>
<sequence length="77" mass="8609">MSCPQRTAPPARMLQTNPDTSKPLKMYFPAAIAAYLNHRMQRRTGGQFSRMDAQLPVPADPGRSSVLQRPSPTRIQD</sequence>
<feature type="region of interest" description="Disordered" evidence="1">
    <location>
        <begin position="1"/>
        <end position="23"/>
    </location>
</feature>
<organism evidence="2 3">
    <name type="scientific">Neorhodopirellula pilleata</name>
    <dbReference type="NCBI Taxonomy" id="2714738"/>
    <lineage>
        <taxon>Bacteria</taxon>
        <taxon>Pseudomonadati</taxon>
        <taxon>Planctomycetota</taxon>
        <taxon>Planctomycetia</taxon>
        <taxon>Pirellulales</taxon>
        <taxon>Pirellulaceae</taxon>
        <taxon>Neorhodopirellula</taxon>
    </lineage>
</organism>
<evidence type="ECO:0000313" key="2">
    <source>
        <dbReference type="EMBL" id="TWT93179.1"/>
    </source>
</evidence>
<gene>
    <name evidence="2" type="ORF">Pla100_44960</name>
</gene>
<comment type="caution">
    <text evidence="2">The sequence shown here is derived from an EMBL/GenBank/DDBJ whole genome shotgun (WGS) entry which is preliminary data.</text>
</comment>
<dbReference type="AlphaFoldDB" id="A0A5C6A0S6"/>
<evidence type="ECO:0000313" key="3">
    <source>
        <dbReference type="Proteomes" id="UP000316213"/>
    </source>
</evidence>